<dbReference type="EMBL" id="CP000968">
    <property type="protein sequence ID" value="ACB07041.1"/>
    <property type="molecule type" value="Genomic_DNA"/>
</dbReference>
<dbReference type="InterPro" id="IPR003781">
    <property type="entry name" value="CoA-bd"/>
</dbReference>
<name>B1L3L2_KORCO</name>
<dbReference type="PhylomeDB" id="B1L3L2"/>
<dbReference type="InParanoid" id="B1L3L2"/>
<dbReference type="PANTHER" id="PTHR33303:SF2">
    <property type="entry name" value="COA-BINDING DOMAIN-CONTAINING PROTEIN"/>
    <property type="match status" value="1"/>
</dbReference>
<dbReference type="GO" id="GO:0005737">
    <property type="term" value="C:cytoplasm"/>
    <property type="evidence" value="ECO:0000318"/>
    <property type="project" value="GO_Central"/>
</dbReference>
<evidence type="ECO:0000313" key="2">
    <source>
        <dbReference type="EMBL" id="ACB07041.1"/>
    </source>
</evidence>
<dbReference type="GeneID" id="6093571"/>
<dbReference type="EnsemblBacteria" id="ACB07041">
    <property type="protein sequence ID" value="ACB07041"/>
    <property type="gene ID" value="Kcr_0283"/>
</dbReference>
<dbReference type="FunCoup" id="B1L3L2">
    <property type="interactions" value="2"/>
</dbReference>
<dbReference type="eggNOG" id="arCOG04227">
    <property type="taxonomic scope" value="Archaea"/>
</dbReference>
<dbReference type="SMART" id="SM00881">
    <property type="entry name" value="CoA_binding"/>
    <property type="match status" value="1"/>
</dbReference>
<dbReference type="InterPro" id="IPR036291">
    <property type="entry name" value="NAD(P)-bd_dom_sf"/>
</dbReference>
<dbReference type="KEGG" id="kcr:Kcr_0283"/>
<organism evidence="2 3">
    <name type="scientific">Korarchaeum cryptofilum (strain OPF8)</name>
    <dbReference type="NCBI Taxonomy" id="374847"/>
    <lineage>
        <taxon>Archaea</taxon>
        <taxon>Thermoproteota</taxon>
        <taxon>Candidatus Korarchaeia</taxon>
        <taxon>Candidatus Korarchaeales</taxon>
        <taxon>Candidatus Korarchaeaceae</taxon>
        <taxon>Candidatus Korarchaeum</taxon>
    </lineage>
</organism>
<feature type="domain" description="CoA-binding" evidence="1">
    <location>
        <begin position="6"/>
        <end position="99"/>
    </location>
</feature>
<dbReference type="AlphaFoldDB" id="B1L3L2"/>
<evidence type="ECO:0000313" key="3">
    <source>
        <dbReference type="Proteomes" id="UP000001686"/>
    </source>
</evidence>
<dbReference type="OrthoDB" id="42776at2157"/>
<sequence length="141" mass="15780">MGIEDFMRSDNVVAVVGVSRNPEKWGYKLYKFFKGKYRKVYPINPAVEEIDGDKVYPNLRSLPEVPDVVDIVVPPNVAREIVKEAIEVGVRRIWFQPGSEDEEAIKMCEEAGIETVWGACLMESIIKGPPKMGAFFSPSSG</sequence>
<dbReference type="Gene3D" id="3.40.50.720">
    <property type="entry name" value="NAD(P)-binding Rossmann-like Domain"/>
    <property type="match status" value="1"/>
</dbReference>
<dbReference type="PANTHER" id="PTHR33303">
    <property type="entry name" value="CYTOPLASMIC PROTEIN-RELATED"/>
    <property type="match status" value="1"/>
</dbReference>
<proteinExistence type="predicted"/>
<dbReference type="Pfam" id="PF13380">
    <property type="entry name" value="CoA_binding_2"/>
    <property type="match status" value="1"/>
</dbReference>
<evidence type="ECO:0000259" key="1">
    <source>
        <dbReference type="SMART" id="SM00881"/>
    </source>
</evidence>
<dbReference type="HOGENOM" id="CLU_112567_1_2_2"/>
<reference evidence="2 3" key="1">
    <citation type="journal article" date="2008" name="Proc. Natl. Acad. Sci. U.S.A.">
        <title>A korarchaeal genome reveals new insights into the evolution of the Archaea.</title>
        <authorList>
            <person name="Elkins J.G."/>
            <person name="Podar M."/>
            <person name="Graham D.E."/>
            <person name="Makarova K.S."/>
            <person name="Wolf Y."/>
            <person name="Randau L."/>
            <person name="Hedlund B.P."/>
            <person name="Brochier-Armanet C."/>
            <person name="Kunin V."/>
            <person name="Anderson I."/>
            <person name="Lapidus A."/>
            <person name="Goltsman E."/>
            <person name="Barry K."/>
            <person name="Koonin E.V."/>
            <person name="Hugenholtz P."/>
            <person name="Kyrpides N."/>
            <person name="Wanner G."/>
            <person name="Richardson P."/>
            <person name="Keller M."/>
            <person name="Stetter K.O."/>
        </authorList>
    </citation>
    <scope>NUCLEOTIDE SEQUENCE [LARGE SCALE GENOMIC DNA]</scope>
    <source>
        <strain evidence="3">OPF8</strain>
    </source>
</reference>
<accession>B1L3L2</accession>
<dbReference type="STRING" id="374847.Kcr_0283"/>
<dbReference type="RefSeq" id="WP_012308938.1">
    <property type="nucleotide sequence ID" value="NC_010482.1"/>
</dbReference>
<dbReference type="Proteomes" id="UP000001686">
    <property type="component" value="Chromosome"/>
</dbReference>
<gene>
    <name evidence="2" type="ordered locus">Kcr_0283</name>
</gene>
<protein>
    <submittedName>
        <fullName evidence="2">CoA-binding domain protein</fullName>
    </submittedName>
</protein>
<dbReference type="SUPFAM" id="SSF51735">
    <property type="entry name" value="NAD(P)-binding Rossmann-fold domains"/>
    <property type="match status" value="1"/>
</dbReference>
<keyword evidence="3" id="KW-1185">Reference proteome</keyword>